<feature type="transmembrane region" description="Helical" evidence="1">
    <location>
        <begin position="15"/>
        <end position="35"/>
    </location>
</feature>
<accession>A0A6B8RQL4</accession>
<keyword evidence="1" id="KW-0812">Transmembrane</keyword>
<proteinExistence type="predicted"/>
<evidence type="ECO:0000313" key="2">
    <source>
        <dbReference type="EMBL" id="QGQ97835.1"/>
    </source>
</evidence>
<organism evidence="2 3">
    <name type="scientific">Paenibacillus psychroresistens</name>
    <dbReference type="NCBI Taxonomy" id="1778678"/>
    <lineage>
        <taxon>Bacteria</taxon>
        <taxon>Bacillati</taxon>
        <taxon>Bacillota</taxon>
        <taxon>Bacilli</taxon>
        <taxon>Bacillales</taxon>
        <taxon>Paenibacillaceae</taxon>
        <taxon>Paenibacillus</taxon>
    </lineage>
</organism>
<name>A0A6B8RQL4_9BACL</name>
<keyword evidence="1" id="KW-0472">Membrane</keyword>
<dbReference type="PANTHER" id="PTHR40070">
    <property type="entry name" value="UPF0478 PROTEIN YTXG"/>
    <property type="match status" value="1"/>
</dbReference>
<dbReference type="EMBL" id="CP034235">
    <property type="protein sequence ID" value="QGQ97835.1"/>
    <property type="molecule type" value="Genomic_DNA"/>
</dbReference>
<evidence type="ECO:0000313" key="3">
    <source>
        <dbReference type="Proteomes" id="UP000426246"/>
    </source>
</evidence>
<sequence>MRGEPKEVIGMIKKVAAVVAVGGFVSLVFSINRILHKGMDTLDETNKTLAEVRKSIRSLTIETKQTIHTANQITKDVRDKIDAVDPLLDSLHDVGDIIHNATHALKTSSEPAEPNVYLKLPETNQKVSVKIGERTLKT</sequence>
<keyword evidence="1" id="KW-1133">Transmembrane helix</keyword>
<reference evidence="3" key="1">
    <citation type="submission" date="2018-11" db="EMBL/GenBank/DDBJ databases">
        <title>Complete genome sequence of Paenibacillus sp. ML311-T8.</title>
        <authorList>
            <person name="Nam Y.-D."/>
            <person name="Kang J."/>
            <person name="Chung W.-H."/>
            <person name="Park Y.S."/>
        </authorList>
    </citation>
    <scope>NUCLEOTIDE SEQUENCE [LARGE SCALE GENOMIC DNA]</scope>
    <source>
        <strain evidence="3">ML311-T8</strain>
    </source>
</reference>
<protein>
    <submittedName>
        <fullName evidence="2">DUF948 domain-containing protein</fullName>
    </submittedName>
</protein>
<gene>
    <name evidence="2" type="ORF">EHS13_24565</name>
</gene>
<keyword evidence="3" id="KW-1185">Reference proteome</keyword>
<evidence type="ECO:0000256" key="1">
    <source>
        <dbReference type="SAM" id="Phobius"/>
    </source>
</evidence>
<dbReference type="InterPro" id="IPR009293">
    <property type="entry name" value="UPF0478"/>
</dbReference>
<dbReference type="Proteomes" id="UP000426246">
    <property type="component" value="Chromosome"/>
</dbReference>
<dbReference type="Pfam" id="PF06103">
    <property type="entry name" value="DUF948"/>
    <property type="match status" value="1"/>
</dbReference>
<dbReference type="PANTHER" id="PTHR40070:SF1">
    <property type="entry name" value="UPF0478 PROTEIN YTXG"/>
    <property type="match status" value="1"/>
</dbReference>
<dbReference type="AlphaFoldDB" id="A0A6B8RQL4"/>
<dbReference type="KEGG" id="ppsc:EHS13_24565"/>